<reference evidence="3" key="2">
    <citation type="submission" date="2021-05" db="EMBL/GenBank/DDBJ databases">
        <title>Complete genome sequence of Pseudomonas seleniipraecipitans strain D1-6.</title>
        <authorList>
            <person name="Lafi F."/>
            <person name="Eida A."/>
            <person name="Alam I."/>
            <person name="Hert H."/>
            <person name="Saad M."/>
        </authorList>
    </citation>
    <scope>NUCLEOTIDE SEQUENCE</scope>
    <source>
        <strain evidence="3">D1-6</strain>
    </source>
</reference>
<evidence type="ECO:0000313" key="3">
    <source>
        <dbReference type="EMBL" id="UUD62892.1"/>
    </source>
</evidence>
<gene>
    <name evidence="3" type="ORF">D16iCDA_14425</name>
    <name evidence="2" type="ORF">SAMN05216381_1605</name>
</gene>
<dbReference type="Pfam" id="PF16931">
    <property type="entry name" value="Phage_holin_8"/>
    <property type="match status" value="1"/>
</dbReference>
<dbReference type="InterPro" id="IPR032637">
    <property type="entry name" value="Phage_holin-like"/>
</dbReference>
<dbReference type="OrthoDB" id="6906038at2"/>
<dbReference type="EMBL" id="CP076114">
    <property type="protein sequence ID" value="UUD62892.1"/>
    <property type="molecule type" value="Genomic_DNA"/>
</dbReference>
<evidence type="ECO:0000256" key="1">
    <source>
        <dbReference type="SAM" id="Phobius"/>
    </source>
</evidence>
<keyword evidence="1" id="KW-0812">Transmembrane</keyword>
<proteinExistence type="predicted"/>
<evidence type="ECO:0000313" key="2">
    <source>
        <dbReference type="EMBL" id="SDF46124.1"/>
    </source>
</evidence>
<accession>A0A1G7L9Y2</accession>
<evidence type="ECO:0000313" key="5">
    <source>
        <dbReference type="Proteomes" id="UP000887421"/>
    </source>
</evidence>
<dbReference type="EMBL" id="FNBM01000003">
    <property type="protein sequence ID" value="SDF46124.1"/>
    <property type="molecule type" value="Genomic_DNA"/>
</dbReference>
<dbReference type="Proteomes" id="UP000243378">
    <property type="component" value="Unassembled WGS sequence"/>
</dbReference>
<feature type="transmembrane region" description="Helical" evidence="1">
    <location>
        <begin position="82"/>
        <end position="102"/>
    </location>
</feature>
<feature type="transmembrane region" description="Helical" evidence="1">
    <location>
        <begin position="20"/>
        <end position="40"/>
    </location>
</feature>
<organism evidence="2 4">
    <name type="scientific">Phytopseudomonas seleniipraecipitans</name>
    <dbReference type="NCBI Taxonomy" id="640205"/>
    <lineage>
        <taxon>Bacteria</taxon>
        <taxon>Pseudomonadati</taxon>
        <taxon>Pseudomonadota</taxon>
        <taxon>Gammaproteobacteria</taxon>
        <taxon>Pseudomonadales</taxon>
        <taxon>Pseudomonadaceae</taxon>
        <taxon>Phytopseudomonas</taxon>
    </lineage>
</organism>
<keyword evidence="1" id="KW-1133">Transmembrane helix</keyword>
<name>A0A1G7L9Y2_9GAMM</name>
<sequence length="119" mass="12579">MNEFSSSALLSMLGANLSALLAAIDREAALGALCGALVYFTTTQELPTWNRLAFFMTSAVMGYLCAPAITDFQFYGIHPFAYPGPAGFAGAGLVVTLMLAAIRRRADAPRNKAPKGGEE</sequence>
<keyword evidence="5" id="KW-1185">Reference proteome</keyword>
<protein>
    <submittedName>
        <fullName evidence="2 3">Phage holin</fullName>
    </submittedName>
</protein>
<feature type="transmembrane region" description="Helical" evidence="1">
    <location>
        <begin position="52"/>
        <end position="70"/>
    </location>
</feature>
<dbReference type="Proteomes" id="UP000887421">
    <property type="component" value="Chromosome"/>
</dbReference>
<keyword evidence="1" id="KW-0472">Membrane</keyword>
<reference evidence="2 4" key="1">
    <citation type="submission" date="2016-10" db="EMBL/GenBank/DDBJ databases">
        <authorList>
            <person name="de Groot N.N."/>
        </authorList>
    </citation>
    <scope>NUCLEOTIDE SEQUENCE [LARGE SCALE GENOMIC DNA]</scope>
    <source>
        <strain evidence="2 4">LMG 25475</strain>
    </source>
</reference>
<dbReference type="RefSeq" id="WP_070880054.1">
    <property type="nucleotide sequence ID" value="NZ_CP076114.1"/>
</dbReference>
<dbReference type="AlphaFoldDB" id="A0A1G7L9Y2"/>
<evidence type="ECO:0000313" key="4">
    <source>
        <dbReference type="Proteomes" id="UP000243378"/>
    </source>
</evidence>
<dbReference type="STRING" id="640205.SAMN05216381_1605"/>